<gene>
    <name evidence="7" type="ORF">GA0061070_100511</name>
</gene>
<accession>A0A1C4ALN9</accession>
<dbReference type="SUPFAM" id="SSF51182">
    <property type="entry name" value="RmlC-like cupins"/>
    <property type="match status" value="1"/>
</dbReference>
<comment type="similarity">
    <text evidence="6">Belongs to the dTDP-4-dehydrorhamnose 3,5-epimerase family.</text>
</comment>
<comment type="pathway">
    <text evidence="6">Carbohydrate biosynthesis; dTDP-L-rhamnose biosynthesis.</text>
</comment>
<evidence type="ECO:0000256" key="4">
    <source>
        <dbReference type="ARBA" id="ARBA00019595"/>
    </source>
</evidence>
<dbReference type="NCBIfam" id="TIGR01221">
    <property type="entry name" value="rmlC"/>
    <property type="match status" value="1"/>
</dbReference>
<dbReference type="Proteomes" id="UP000198515">
    <property type="component" value="Unassembled WGS sequence"/>
</dbReference>
<comment type="catalytic activity">
    <reaction evidence="1 6">
        <text>dTDP-4-dehydro-6-deoxy-alpha-D-glucose = dTDP-4-dehydro-beta-L-rhamnose</text>
        <dbReference type="Rhea" id="RHEA:16969"/>
        <dbReference type="ChEBI" id="CHEBI:57649"/>
        <dbReference type="ChEBI" id="CHEBI:62830"/>
        <dbReference type="EC" id="5.1.3.13"/>
    </reaction>
</comment>
<evidence type="ECO:0000313" key="8">
    <source>
        <dbReference type="Proteomes" id="UP000198515"/>
    </source>
</evidence>
<feature type="active site" description="Proton donor" evidence="5">
    <location>
        <position position="131"/>
    </location>
</feature>
<dbReference type="InterPro" id="IPR014710">
    <property type="entry name" value="RmlC-like_jellyroll"/>
</dbReference>
<dbReference type="CDD" id="cd00438">
    <property type="entry name" value="cupin_RmlC"/>
    <property type="match status" value="1"/>
</dbReference>
<dbReference type="EC" id="5.1.3.13" evidence="3 6"/>
<dbReference type="Pfam" id="PF00908">
    <property type="entry name" value="dTDP_sugar_isom"/>
    <property type="match status" value="1"/>
</dbReference>
<evidence type="ECO:0000313" key="7">
    <source>
        <dbReference type="EMBL" id="SCB95468.1"/>
    </source>
</evidence>
<organism evidence="7 8">
    <name type="scientific">Kosakonia oryziphila</name>
    <dbReference type="NCBI Taxonomy" id="1005667"/>
    <lineage>
        <taxon>Bacteria</taxon>
        <taxon>Pseudomonadati</taxon>
        <taxon>Pseudomonadota</taxon>
        <taxon>Gammaproteobacteria</taxon>
        <taxon>Enterobacterales</taxon>
        <taxon>Enterobacteriaceae</taxon>
        <taxon>Kosakonia</taxon>
    </lineage>
</organism>
<dbReference type="InterPro" id="IPR000888">
    <property type="entry name" value="RmlC-like"/>
</dbReference>
<evidence type="ECO:0000256" key="2">
    <source>
        <dbReference type="ARBA" id="ARBA00001997"/>
    </source>
</evidence>
<keyword evidence="8" id="KW-1185">Reference proteome</keyword>
<dbReference type="EMBL" id="FMBC01000005">
    <property type="protein sequence ID" value="SCB95468.1"/>
    <property type="molecule type" value="Genomic_DNA"/>
</dbReference>
<dbReference type="GO" id="GO:0005829">
    <property type="term" value="C:cytosol"/>
    <property type="evidence" value="ECO:0007669"/>
    <property type="project" value="TreeGrafter"/>
</dbReference>
<evidence type="ECO:0000256" key="3">
    <source>
        <dbReference type="ARBA" id="ARBA00012098"/>
    </source>
</evidence>
<comment type="subunit">
    <text evidence="6">Homodimer.</text>
</comment>
<dbReference type="GO" id="GO:0008830">
    <property type="term" value="F:dTDP-4-dehydrorhamnose 3,5-epimerase activity"/>
    <property type="evidence" value="ECO:0007669"/>
    <property type="project" value="UniProtKB-UniRule"/>
</dbReference>
<evidence type="ECO:0000256" key="6">
    <source>
        <dbReference type="RuleBase" id="RU364069"/>
    </source>
</evidence>
<dbReference type="GO" id="GO:0019305">
    <property type="term" value="P:dTDP-rhamnose biosynthetic process"/>
    <property type="evidence" value="ECO:0007669"/>
    <property type="project" value="UniProtKB-UniRule"/>
</dbReference>
<dbReference type="AlphaFoldDB" id="A0A1C4ALN9"/>
<protein>
    <recommendedName>
        <fullName evidence="4 6">dTDP-4-dehydrorhamnose 3,5-epimerase</fullName>
        <ecNumber evidence="3 6">5.1.3.13</ecNumber>
    </recommendedName>
    <alternativeName>
        <fullName evidence="6">Thymidine diphospho-4-keto-rhamnose 3,5-epimerase</fullName>
    </alternativeName>
</protein>
<dbReference type="InterPro" id="IPR011051">
    <property type="entry name" value="RmlC_Cupin_sf"/>
</dbReference>
<sequence>MKITELQFPGCFLIESSKFMDVRGGFVKTYHKNIFEENGIKIDLAEEFYSVSRKDVLRGMHFQLPPSDHEKLVYCMNGSVLDVFLDIRKNSPTYGQSMGIELSGENARALFLPRGIAHGFLSLEDNSVMVYKTSTVHDPMKDCGIRWDSFGYNWPVSAPVISDRDTKHSTFSEFNSPF</sequence>
<dbReference type="PANTHER" id="PTHR21047">
    <property type="entry name" value="DTDP-6-DEOXY-D-GLUCOSE-3,5 EPIMERASE"/>
    <property type="match status" value="1"/>
</dbReference>
<dbReference type="GO" id="GO:0000271">
    <property type="term" value="P:polysaccharide biosynthetic process"/>
    <property type="evidence" value="ECO:0007669"/>
    <property type="project" value="TreeGrafter"/>
</dbReference>
<dbReference type="Gene3D" id="2.60.120.10">
    <property type="entry name" value="Jelly Rolls"/>
    <property type="match status" value="1"/>
</dbReference>
<dbReference type="PANTHER" id="PTHR21047:SF2">
    <property type="entry name" value="THYMIDINE DIPHOSPHO-4-KETO-RHAMNOSE 3,5-EPIMERASE"/>
    <property type="match status" value="1"/>
</dbReference>
<proteinExistence type="inferred from homology"/>
<evidence type="ECO:0000256" key="5">
    <source>
        <dbReference type="PIRSR" id="PIRSR600888-1"/>
    </source>
</evidence>
<feature type="active site" description="Proton acceptor" evidence="5">
    <location>
        <position position="61"/>
    </location>
</feature>
<dbReference type="UniPathway" id="UPA00124"/>
<comment type="function">
    <text evidence="2 6">Catalyzes the epimerization of the C3' and C5'positions of dTDP-6-deoxy-D-xylo-4-hexulose, forming dTDP-6-deoxy-L-lyxo-4-hexulose.</text>
</comment>
<name>A0A1C4ALN9_9ENTR</name>
<reference evidence="8" key="1">
    <citation type="submission" date="2016-08" db="EMBL/GenBank/DDBJ databases">
        <authorList>
            <person name="Varghese N."/>
            <person name="Submissions Spin"/>
        </authorList>
    </citation>
    <scope>NUCLEOTIDE SEQUENCE [LARGE SCALE GENOMIC DNA]</scope>
    <source>
        <strain evidence="8">REICA_142</strain>
    </source>
</reference>
<dbReference type="RefSeq" id="WP_244153028.1">
    <property type="nucleotide sequence ID" value="NZ_FMBC01000005.1"/>
</dbReference>
<keyword evidence="6" id="KW-0413">Isomerase</keyword>
<evidence type="ECO:0000256" key="1">
    <source>
        <dbReference type="ARBA" id="ARBA00001298"/>
    </source>
</evidence>